<organism evidence="3 4">
    <name type="scientific">Drosophila willistoni</name>
    <name type="common">Fruit fly</name>
    <dbReference type="NCBI Taxonomy" id="7260"/>
    <lineage>
        <taxon>Eukaryota</taxon>
        <taxon>Metazoa</taxon>
        <taxon>Ecdysozoa</taxon>
        <taxon>Arthropoda</taxon>
        <taxon>Hexapoda</taxon>
        <taxon>Insecta</taxon>
        <taxon>Pterygota</taxon>
        <taxon>Neoptera</taxon>
        <taxon>Endopterygota</taxon>
        <taxon>Diptera</taxon>
        <taxon>Brachycera</taxon>
        <taxon>Muscomorpha</taxon>
        <taxon>Ephydroidea</taxon>
        <taxon>Drosophilidae</taxon>
        <taxon>Drosophila</taxon>
        <taxon>Sophophora</taxon>
    </lineage>
</organism>
<evidence type="ECO:0000256" key="1">
    <source>
        <dbReference type="ARBA" id="ARBA00007191"/>
    </source>
</evidence>
<dbReference type="OrthoDB" id="9985637at2759"/>
<protein>
    <recommendedName>
        <fullName evidence="2">Roadblock/LAMTOR2 domain-containing protein</fullName>
    </recommendedName>
</protein>
<dbReference type="HOGENOM" id="CLU_113002_3_0_1"/>
<sequence>MLHGSEERPPRSLRYVEEAFAQIQKKKNIRDILILNDRGHPIKSTMDQDASVEFAGLFQALRGRLERGMKKIDAKDELVLMRVRTKSHEVLLTPDSKITIIVVQNAFDNFEKKIVGIDRHK</sequence>
<feature type="domain" description="Roadblock/LAMTOR2" evidence="2">
    <location>
        <begin position="16"/>
        <end position="104"/>
    </location>
</feature>
<dbReference type="Proteomes" id="UP000007798">
    <property type="component" value="Unassembled WGS sequence"/>
</dbReference>
<dbReference type="eggNOG" id="KOG4115">
    <property type="taxonomic scope" value="Eukaryota"/>
</dbReference>
<proteinExistence type="inferred from homology"/>
<dbReference type="Gene3D" id="3.30.450.30">
    <property type="entry name" value="Dynein light chain 2a, cytoplasmic"/>
    <property type="match status" value="1"/>
</dbReference>
<keyword evidence="4" id="KW-1185">Reference proteome</keyword>
<dbReference type="Pfam" id="PF03259">
    <property type="entry name" value="Robl_LC7"/>
    <property type="match status" value="1"/>
</dbReference>
<evidence type="ECO:0000313" key="4">
    <source>
        <dbReference type="Proteomes" id="UP000007798"/>
    </source>
</evidence>
<dbReference type="FunCoup" id="B4NNF4">
    <property type="interactions" value="2"/>
</dbReference>
<dbReference type="AlphaFoldDB" id="B4NNF4"/>
<dbReference type="STRING" id="7260.B4NNF4"/>
<dbReference type="SMR" id="B4NNF4"/>
<accession>B4NNF4</accession>
<comment type="similarity">
    <text evidence="1">Belongs to the GAMAD family.</text>
</comment>
<dbReference type="SUPFAM" id="SSF103196">
    <property type="entry name" value="Roadblock/LC7 domain"/>
    <property type="match status" value="1"/>
</dbReference>
<dbReference type="PANTHER" id="PTHR10779">
    <property type="entry name" value="DYNEIN LIGHT CHAIN ROADBLOCK"/>
    <property type="match status" value="1"/>
</dbReference>
<evidence type="ECO:0000259" key="2">
    <source>
        <dbReference type="SMART" id="SM00960"/>
    </source>
</evidence>
<name>B4NNF4_DROWI</name>
<evidence type="ECO:0000313" key="3">
    <source>
        <dbReference type="EMBL" id="EDW85893.2"/>
    </source>
</evidence>
<dbReference type="InterPro" id="IPR004942">
    <property type="entry name" value="Roadblock/LAMTOR2_dom"/>
</dbReference>
<gene>
    <name evidence="3" type="primary">Dwil\GK19223</name>
    <name evidence="3" type="ORF">Dwil_GK19223</name>
</gene>
<reference evidence="3 4" key="1">
    <citation type="journal article" date="2007" name="Nature">
        <title>Evolution of genes and genomes on the Drosophila phylogeny.</title>
        <authorList>
            <consortium name="Drosophila 12 Genomes Consortium"/>
            <person name="Clark A.G."/>
            <person name="Eisen M.B."/>
            <person name="Smith D.R."/>
            <person name="Bergman C.M."/>
            <person name="Oliver B."/>
            <person name="Markow T.A."/>
            <person name="Kaufman T.C."/>
            <person name="Kellis M."/>
            <person name="Gelbart W."/>
            <person name="Iyer V.N."/>
            <person name="Pollard D.A."/>
            <person name="Sackton T.B."/>
            <person name="Larracuente A.M."/>
            <person name="Singh N.D."/>
            <person name="Abad J.P."/>
            <person name="Abt D.N."/>
            <person name="Adryan B."/>
            <person name="Aguade M."/>
            <person name="Akashi H."/>
            <person name="Anderson W.W."/>
            <person name="Aquadro C.F."/>
            <person name="Ardell D.H."/>
            <person name="Arguello R."/>
            <person name="Artieri C.G."/>
            <person name="Barbash D.A."/>
            <person name="Barker D."/>
            <person name="Barsanti P."/>
            <person name="Batterham P."/>
            <person name="Batzoglou S."/>
            <person name="Begun D."/>
            <person name="Bhutkar A."/>
            <person name="Blanco E."/>
            <person name="Bosak S.A."/>
            <person name="Bradley R.K."/>
            <person name="Brand A.D."/>
            <person name="Brent M.R."/>
            <person name="Brooks A.N."/>
            <person name="Brown R.H."/>
            <person name="Butlin R.K."/>
            <person name="Caggese C."/>
            <person name="Calvi B.R."/>
            <person name="Bernardo de Carvalho A."/>
            <person name="Caspi A."/>
            <person name="Castrezana S."/>
            <person name="Celniker S.E."/>
            <person name="Chang J.L."/>
            <person name="Chapple C."/>
            <person name="Chatterji S."/>
            <person name="Chinwalla A."/>
            <person name="Civetta A."/>
            <person name="Clifton S.W."/>
            <person name="Comeron J.M."/>
            <person name="Costello J.C."/>
            <person name="Coyne J.A."/>
            <person name="Daub J."/>
            <person name="David R.G."/>
            <person name="Delcher A.L."/>
            <person name="Delehaunty K."/>
            <person name="Do C.B."/>
            <person name="Ebling H."/>
            <person name="Edwards K."/>
            <person name="Eickbush T."/>
            <person name="Evans J.D."/>
            <person name="Filipski A."/>
            <person name="Findeiss S."/>
            <person name="Freyhult E."/>
            <person name="Fulton L."/>
            <person name="Fulton R."/>
            <person name="Garcia A.C."/>
            <person name="Gardiner A."/>
            <person name="Garfield D.A."/>
            <person name="Garvin B.E."/>
            <person name="Gibson G."/>
            <person name="Gilbert D."/>
            <person name="Gnerre S."/>
            <person name="Godfrey J."/>
            <person name="Good R."/>
            <person name="Gotea V."/>
            <person name="Gravely B."/>
            <person name="Greenberg A.J."/>
            <person name="Griffiths-Jones S."/>
            <person name="Gross S."/>
            <person name="Guigo R."/>
            <person name="Gustafson E.A."/>
            <person name="Haerty W."/>
            <person name="Hahn M.W."/>
            <person name="Halligan D.L."/>
            <person name="Halpern A.L."/>
            <person name="Halter G.M."/>
            <person name="Han M.V."/>
            <person name="Heger A."/>
            <person name="Hillier L."/>
            <person name="Hinrichs A.S."/>
            <person name="Holmes I."/>
            <person name="Hoskins R.A."/>
            <person name="Hubisz M.J."/>
            <person name="Hultmark D."/>
            <person name="Huntley M.A."/>
            <person name="Jaffe D.B."/>
            <person name="Jagadeeshan S."/>
            <person name="Jeck W.R."/>
            <person name="Johnson J."/>
            <person name="Jones C.D."/>
            <person name="Jordan W.C."/>
            <person name="Karpen G.H."/>
            <person name="Kataoka E."/>
            <person name="Keightley P.D."/>
            <person name="Kheradpour P."/>
            <person name="Kirkness E.F."/>
            <person name="Koerich L.B."/>
            <person name="Kristiansen K."/>
            <person name="Kudrna D."/>
            <person name="Kulathinal R.J."/>
            <person name="Kumar S."/>
            <person name="Kwok R."/>
            <person name="Lander E."/>
            <person name="Langley C.H."/>
            <person name="Lapoint R."/>
            <person name="Lazzaro B.P."/>
            <person name="Lee S.J."/>
            <person name="Levesque L."/>
            <person name="Li R."/>
            <person name="Lin C.F."/>
            <person name="Lin M.F."/>
            <person name="Lindblad-Toh K."/>
            <person name="Llopart A."/>
            <person name="Long M."/>
            <person name="Low L."/>
            <person name="Lozovsky E."/>
            <person name="Lu J."/>
            <person name="Luo M."/>
            <person name="Machado C.A."/>
            <person name="Makalowski W."/>
            <person name="Marzo M."/>
            <person name="Matsuda M."/>
            <person name="Matzkin L."/>
            <person name="McAllister B."/>
            <person name="McBride C.S."/>
            <person name="McKernan B."/>
            <person name="McKernan K."/>
            <person name="Mendez-Lago M."/>
            <person name="Minx P."/>
            <person name="Mollenhauer M.U."/>
            <person name="Montooth K."/>
            <person name="Mount S.M."/>
            <person name="Mu X."/>
            <person name="Myers E."/>
            <person name="Negre B."/>
            <person name="Newfeld S."/>
            <person name="Nielsen R."/>
            <person name="Noor M.A."/>
            <person name="O'Grady P."/>
            <person name="Pachter L."/>
            <person name="Papaceit M."/>
            <person name="Parisi M.J."/>
            <person name="Parisi M."/>
            <person name="Parts L."/>
            <person name="Pedersen J.S."/>
            <person name="Pesole G."/>
            <person name="Phillippy A.M."/>
            <person name="Ponting C.P."/>
            <person name="Pop M."/>
            <person name="Porcelli D."/>
            <person name="Powell J.R."/>
            <person name="Prohaska S."/>
            <person name="Pruitt K."/>
            <person name="Puig M."/>
            <person name="Quesneville H."/>
            <person name="Ram K.R."/>
            <person name="Rand D."/>
            <person name="Rasmussen M.D."/>
            <person name="Reed L.K."/>
            <person name="Reenan R."/>
            <person name="Reily A."/>
            <person name="Remington K.A."/>
            <person name="Rieger T.T."/>
            <person name="Ritchie M.G."/>
            <person name="Robin C."/>
            <person name="Rogers Y.H."/>
            <person name="Rohde C."/>
            <person name="Rozas J."/>
            <person name="Rubenfield M.J."/>
            <person name="Ruiz A."/>
            <person name="Russo S."/>
            <person name="Salzberg S.L."/>
            <person name="Sanchez-Gracia A."/>
            <person name="Saranga D.J."/>
            <person name="Sato H."/>
            <person name="Schaeffer S.W."/>
            <person name="Schatz M.C."/>
            <person name="Schlenke T."/>
            <person name="Schwartz R."/>
            <person name="Segarra C."/>
            <person name="Singh R.S."/>
            <person name="Sirot L."/>
            <person name="Sirota M."/>
            <person name="Sisneros N.B."/>
            <person name="Smith C.D."/>
            <person name="Smith T.F."/>
            <person name="Spieth J."/>
            <person name="Stage D.E."/>
            <person name="Stark A."/>
            <person name="Stephan W."/>
            <person name="Strausberg R.L."/>
            <person name="Strempel S."/>
            <person name="Sturgill D."/>
            <person name="Sutton G."/>
            <person name="Sutton G.G."/>
            <person name="Tao W."/>
            <person name="Teichmann S."/>
            <person name="Tobari Y.N."/>
            <person name="Tomimura Y."/>
            <person name="Tsolas J.M."/>
            <person name="Valente V.L."/>
            <person name="Venter E."/>
            <person name="Venter J.C."/>
            <person name="Vicario S."/>
            <person name="Vieira F.G."/>
            <person name="Vilella A.J."/>
            <person name="Villasante A."/>
            <person name="Walenz B."/>
            <person name="Wang J."/>
            <person name="Wasserman M."/>
            <person name="Watts T."/>
            <person name="Wilson D."/>
            <person name="Wilson R.K."/>
            <person name="Wing R.A."/>
            <person name="Wolfner M.F."/>
            <person name="Wong A."/>
            <person name="Wong G.K."/>
            <person name="Wu C.I."/>
            <person name="Wu G."/>
            <person name="Yamamoto D."/>
            <person name="Yang H.P."/>
            <person name="Yang S.P."/>
            <person name="Yorke J.A."/>
            <person name="Yoshida K."/>
            <person name="Zdobnov E."/>
            <person name="Zhang P."/>
            <person name="Zhang Y."/>
            <person name="Zimin A.V."/>
            <person name="Baldwin J."/>
            <person name="Abdouelleil A."/>
            <person name="Abdulkadir J."/>
            <person name="Abebe A."/>
            <person name="Abera B."/>
            <person name="Abreu J."/>
            <person name="Acer S.C."/>
            <person name="Aftuck L."/>
            <person name="Alexander A."/>
            <person name="An P."/>
            <person name="Anderson E."/>
            <person name="Anderson S."/>
            <person name="Arachi H."/>
            <person name="Azer M."/>
            <person name="Bachantsang P."/>
            <person name="Barry A."/>
            <person name="Bayul T."/>
            <person name="Berlin A."/>
            <person name="Bessette D."/>
            <person name="Bloom T."/>
            <person name="Blye J."/>
            <person name="Boguslavskiy L."/>
            <person name="Bonnet C."/>
            <person name="Boukhgalter B."/>
            <person name="Bourzgui I."/>
            <person name="Brown A."/>
            <person name="Cahill P."/>
            <person name="Channer S."/>
            <person name="Cheshatsang Y."/>
            <person name="Chuda L."/>
            <person name="Citroen M."/>
            <person name="Collymore A."/>
            <person name="Cooke P."/>
            <person name="Costello M."/>
            <person name="D'Aco K."/>
            <person name="Daza R."/>
            <person name="De Haan G."/>
            <person name="DeGray S."/>
            <person name="DeMaso C."/>
            <person name="Dhargay N."/>
            <person name="Dooley K."/>
            <person name="Dooley E."/>
            <person name="Doricent M."/>
            <person name="Dorje P."/>
            <person name="Dorjee K."/>
            <person name="Dupes A."/>
            <person name="Elong R."/>
            <person name="Falk J."/>
            <person name="Farina A."/>
            <person name="Faro S."/>
            <person name="Ferguson D."/>
            <person name="Fisher S."/>
            <person name="Foley C.D."/>
            <person name="Franke A."/>
            <person name="Friedrich D."/>
            <person name="Gadbois L."/>
            <person name="Gearin G."/>
            <person name="Gearin C.R."/>
            <person name="Giannoukos G."/>
            <person name="Goode T."/>
            <person name="Graham J."/>
            <person name="Grandbois E."/>
            <person name="Grewal S."/>
            <person name="Gyaltsen K."/>
            <person name="Hafez N."/>
            <person name="Hagos B."/>
            <person name="Hall J."/>
            <person name="Henson C."/>
            <person name="Hollinger A."/>
            <person name="Honan T."/>
            <person name="Huard M.D."/>
            <person name="Hughes L."/>
            <person name="Hurhula B."/>
            <person name="Husby M.E."/>
            <person name="Kamat A."/>
            <person name="Kanga B."/>
            <person name="Kashin S."/>
            <person name="Khazanovich D."/>
            <person name="Kisner P."/>
            <person name="Lance K."/>
            <person name="Lara M."/>
            <person name="Lee W."/>
            <person name="Lennon N."/>
            <person name="Letendre F."/>
            <person name="LeVine R."/>
            <person name="Lipovsky A."/>
            <person name="Liu X."/>
            <person name="Liu J."/>
            <person name="Liu S."/>
            <person name="Lokyitsang T."/>
            <person name="Lokyitsang Y."/>
            <person name="Lubonja R."/>
            <person name="Lui A."/>
            <person name="MacDonald P."/>
            <person name="Magnisalis V."/>
            <person name="Maru K."/>
            <person name="Matthews C."/>
            <person name="McCusker W."/>
            <person name="McDonough S."/>
            <person name="Mehta T."/>
            <person name="Meldrim J."/>
            <person name="Meneus L."/>
            <person name="Mihai O."/>
            <person name="Mihalev A."/>
            <person name="Mihova T."/>
            <person name="Mittelman R."/>
            <person name="Mlenga V."/>
            <person name="Montmayeur A."/>
            <person name="Mulrain L."/>
            <person name="Navidi A."/>
            <person name="Naylor J."/>
            <person name="Negash T."/>
            <person name="Nguyen T."/>
            <person name="Nguyen N."/>
            <person name="Nicol R."/>
            <person name="Norbu C."/>
            <person name="Norbu N."/>
            <person name="Novod N."/>
            <person name="O'Neill B."/>
            <person name="Osman S."/>
            <person name="Markiewicz E."/>
            <person name="Oyono O.L."/>
            <person name="Patti C."/>
            <person name="Phunkhang P."/>
            <person name="Pierre F."/>
            <person name="Priest M."/>
            <person name="Raghuraman S."/>
            <person name="Rege F."/>
            <person name="Reyes R."/>
            <person name="Rise C."/>
            <person name="Rogov P."/>
            <person name="Ross K."/>
            <person name="Ryan E."/>
            <person name="Settipalli S."/>
            <person name="Shea T."/>
            <person name="Sherpa N."/>
            <person name="Shi L."/>
            <person name="Shih D."/>
            <person name="Sparrow T."/>
            <person name="Spaulding J."/>
            <person name="Stalker J."/>
            <person name="Stange-Thomann N."/>
            <person name="Stavropoulos S."/>
            <person name="Stone C."/>
            <person name="Strader C."/>
            <person name="Tesfaye S."/>
            <person name="Thomson T."/>
            <person name="Thoulutsang Y."/>
            <person name="Thoulutsang D."/>
            <person name="Topham K."/>
            <person name="Topping I."/>
            <person name="Tsamla T."/>
            <person name="Vassiliev H."/>
            <person name="Vo A."/>
            <person name="Wangchuk T."/>
            <person name="Wangdi T."/>
            <person name="Weiand M."/>
            <person name="Wilkinson J."/>
            <person name="Wilson A."/>
            <person name="Yadav S."/>
            <person name="Young G."/>
            <person name="Yu Q."/>
            <person name="Zembek L."/>
            <person name="Zhong D."/>
            <person name="Zimmer A."/>
            <person name="Zwirko Z."/>
            <person name="Jaffe D.B."/>
            <person name="Alvarez P."/>
            <person name="Brockman W."/>
            <person name="Butler J."/>
            <person name="Chin C."/>
            <person name="Gnerre S."/>
            <person name="Grabherr M."/>
            <person name="Kleber M."/>
            <person name="Mauceli E."/>
            <person name="MacCallum I."/>
        </authorList>
    </citation>
    <scope>NUCLEOTIDE SEQUENCE [LARGE SCALE GENOMIC DNA]</scope>
    <source>
        <strain evidence="4">Tucson 14030-0811.24</strain>
    </source>
</reference>
<dbReference type="SMART" id="SM00960">
    <property type="entry name" value="Robl_LC7"/>
    <property type="match status" value="1"/>
</dbReference>
<dbReference type="InParanoid" id="B4NNF4"/>
<dbReference type="KEGG" id="dwi:6652317"/>
<dbReference type="EMBL" id="CH964282">
    <property type="protein sequence ID" value="EDW85893.2"/>
    <property type="molecule type" value="Genomic_DNA"/>
</dbReference>